<evidence type="ECO:0008006" key="4">
    <source>
        <dbReference type="Google" id="ProtNLM"/>
    </source>
</evidence>
<evidence type="ECO:0000313" key="3">
    <source>
        <dbReference type="Proteomes" id="UP000049685"/>
    </source>
</evidence>
<dbReference type="RefSeq" id="WP_021128505.1">
    <property type="nucleotide sequence ID" value="NZ_BDJI01000002.1"/>
</dbReference>
<sequence>MNSNKVNHDRNDSNLQDKCRKFTNYHVIFTMRDGSMFDGIIEGVDGDNVNVLVGEDMVEGEEESSQRQFGQRRFRRYRRRRIPFSRLVGLSLLAYPFIFPPFIF</sequence>
<keyword evidence="1" id="KW-0812">Transmembrane</keyword>
<protein>
    <recommendedName>
        <fullName evidence="4">LSM domain-containing protein</fullName>
    </recommendedName>
</protein>
<organism evidence="2 3">
    <name type="scientific">Paraclostridium sordellii</name>
    <name type="common">Clostridium sordellii</name>
    <dbReference type="NCBI Taxonomy" id="1505"/>
    <lineage>
        <taxon>Bacteria</taxon>
        <taxon>Bacillati</taxon>
        <taxon>Bacillota</taxon>
        <taxon>Clostridia</taxon>
        <taxon>Peptostreptococcales</taxon>
        <taxon>Peptostreptococcaceae</taxon>
        <taxon>Paraclostridium</taxon>
    </lineage>
</organism>
<accession>A0A9P1KYI4</accession>
<dbReference type="AlphaFoldDB" id="A0A9P1KYI4"/>
<evidence type="ECO:0000313" key="2">
    <source>
        <dbReference type="EMBL" id="CEO32707.1"/>
    </source>
</evidence>
<name>A0A9P1KYI4_PARSO</name>
<feature type="transmembrane region" description="Helical" evidence="1">
    <location>
        <begin position="82"/>
        <end position="103"/>
    </location>
</feature>
<gene>
    <name evidence="2" type="ORF">UMC4404_06871</name>
</gene>
<comment type="caution">
    <text evidence="2">The sequence shown here is derived from an EMBL/GenBank/DDBJ whole genome shotgun (WGS) entry which is preliminary data.</text>
</comment>
<reference evidence="3" key="1">
    <citation type="submission" date="2015-01" db="EMBL/GenBank/DDBJ databases">
        <authorList>
            <person name="Aslett A.Martin."/>
            <person name="De Silva Nishadi"/>
        </authorList>
    </citation>
    <scope>NUCLEOTIDE SEQUENCE [LARGE SCALE GENOMIC DNA]</scope>
    <source>
        <strain evidence="3">UMC4404</strain>
    </source>
</reference>
<proteinExistence type="predicted"/>
<evidence type="ECO:0000256" key="1">
    <source>
        <dbReference type="SAM" id="Phobius"/>
    </source>
</evidence>
<dbReference type="EMBL" id="CDNY01000003">
    <property type="protein sequence ID" value="CEO32707.1"/>
    <property type="molecule type" value="Genomic_DNA"/>
</dbReference>
<keyword evidence="1" id="KW-0472">Membrane</keyword>
<keyword evidence="1" id="KW-1133">Transmembrane helix</keyword>
<dbReference type="Proteomes" id="UP000049685">
    <property type="component" value="Unassembled WGS sequence"/>
</dbReference>